<dbReference type="PANTHER" id="PTHR43546:SF9">
    <property type="entry name" value="L-ASCORBATE-6-PHOSPHATE LACTONASE ULAG-RELATED"/>
    <property type="match status" value="1"/>
</dbReference>
<dbReference type="RefSeq" id="WP_048931028.1">
    <property type="nucleotide sequence ID" value="NZ_KQ235884.1"/>
</dbReference>
<dbReference type="Pfam" id="PF12706">
    <property type="entry name" value="Lactamase_B_2"/>
    <property type="match status" value="1"/>
</dbReference>
<dbReference type="Gene3D" id="3.60.15.10">
    <property type="entry name" value="Ribonuclease Z/Hydroxyacylglutathione hydrolase-like"/>
    <property type="match status" value="1"/>
</dbReference>
<dbReference type="AlphaFoldDB" id="A0A0J9BKE7"/>
<evidence type="ECO:0000259" key="2">
    <source>
        <dbReference type="Pfam" id="PF12706"/>
    </source>
</evidence>
<evidence type="ECO:0000256" key="1">
    <source>
        <dbReference type="ARBA" id="ARBA00022801"/>
    </source>
</evidence>
<accession>A0A0J9BKE7</accession>
<name>A0A0J9BKE7_9FIRM</name>
<comment type="caution">
    <text evidence="3">The sequence shown here is derived from an EMBL/GenBank/DDBJ whole genome shotgun (WGS) entry which is preliminary data.</text>
</comment>
<sequence length="240" mass="26961">MEFEITWLGQAGYILDFGCCRVCIDPYLSNTVEEIEGMKRMVPVPVKPEELDVDYILFTHDHLDHFDQVSICRLAHRPITFMGPGSCIGKLEECGIHNNTRLERYQQTVVGGRITLRAAYACHTRDSIGLLFQDKGNDTGGLYITGDTEYTEKLTEIKSYAPDAMIVCINGKLGNMDYRSAARLAQEIGVKTAIPCHYGMFGENTEDPENFRSALSPTGVEYRELKFMRPEKAVLTSVNS</sequence>
<proteinExistence type="predicted"/>
<keyword evidence="1" id="KW-0378">Hydrolase</keyword>
<dbReference type="GO" id="GO:0016787">
    <property type="term" value="F:hydrolase activity"/>
    <property type="evidence" value="ECO:0007669"/>
    <property type="project" value="UniProtKB-KW"/>
</dbReference>
<dbReference type="InterPro" id="IPR036866">
    <property type="entry name" value="RibonucZ/Hydroxyglut_hydro"/>
</dbReference>
<dbReference type="InterPro" id="IPR050114">
    <property type="entry name" value="UPF0173_UPF0282_UlaG_hydrolase"/>
</dbReference>
<reference evidence="3 4" key="1">
    <citation type="submission" date="2011-04" db="EMBL/GenBank/DDBJ databases">
        <title>The Genome Sequence of Clostridium citroniae WAL-19142.</title>
        <authorList>
            <consortium name="The Broad Institute Genome Sequencing Platform"/>
            <person name="Earl A."/>
            <person name="Ward D."/>
            <person name="Feldgarden M."/>
            <person name="Gevers D."/>
            <person name="Warren Y.A."/>
            <person name="Tyrrell K.L."/>
            <person name="Citron D.M."/>
            <person name="Goldstein E.J."/>
            <person name="Daigneault M."/>
            <person name="Allen-Vercoe E."/>
            <person name="Young S.K."/>
            <person name="Zeng Q."/>
            <person name="Gargeya S."/>
            <person name="Fitzgerald M."/>
            <person name="Haas B."/>
            <person name="Abouelleil A."/>
            <person name="Alvarado L."/>
            <person name="Arachchi H.M."/>
            <person name="Berlin A."/>
            <person name="Brown A."/>
            <person name="Chapman S.B."/>
            <person name="Chen Z."/>
            <person name="Dunbar C."/>
            <person name="Freedman E."/>
            <person name="Gearin G."/>
            <person name="Gellesch M."/>
            <person name="Goldberg J."/>
            <person name="Griggs A."/>
            <person name="Gujja S."/>
            <person name="Heilman E.R."/>
            <person name="Heiman D."/>
            <person name="Howarth C."/>
            <person name="Larson L."/>
            <person name="Lui A."/>
            <person name="MacDonald P.J."/>
            <person name="Mehta T."/>
            <person name="Montmayeur A."/>
            <person name="Murphy C."/>
            <person name="Neiman D."/>
            <person name="Pearson M."/>
            <person name="Priest M."/>
            <person name="Roberts A."/>
            <person name="Saif S."/>
            <person name="Shea T."/>
            <person name="Shenoy N."/>
            <person name="Sisk P."/>
            <person name="Stolte C."/>
            <person name="Sykes S."/>
            <person name="White J."/>
            <person name="Yandava C."/>
            <person name="Wortman J."/>
            <person name="Nusbaum C."/>
            <person name="Birren B."/>
        </authorList>
    </citation>
    <scope>NUCLEOTIDE SEQUENCE [LARGE SCALE GENOMIC DNA]</scope>
    <source>
        <strain evidence="3 4">WAL-19142</strain>
    </source>
</reference>
<dbReference type="PANTHER" id="PTHR43546">
    <property type="entry name" value="UPF0173 METAL-DEPENDENT HYDROLASE MJ1163-RELATED"/>
    <property type="match status" value="1"/>
</dbReference>
<dbReference type="Proteomes" id="UP000037392">
    <property type="component" value="Unassembled WGS sequence"/>
</dbReference>
<gene>
    <name evidence="3" type="ORF">HMPREF9470_05080</name>
</gene>
<evidence type="ECO:0000313" key="3">
    <source>
        <dbReference type="EMBL" id="KMW13517.1"/>
    </source>
</evidence>
<feature type="domain" description="Metallo-beta-lactamase" evidence="2">
    <location>
        <begin position="21"/>
        <end position="198"/>
    </location>
</feature>
<dbReference type="GeneID" id="93166778"/>
<dbReference type="SUPFAM" id="SSF56281">
    <property type="entry name" value="Metallo-hydrolase/oxidoreductase"/>
    <property type="match status" value="1"/>
</dbReference>
<dbReference type="InterPro" id="IPR001279">
    <property type="entry name" value="Metallo-B-lactamas"/>
</dbReference>
<dbReference type="OrthoDB" id="9789133at2"/>
<protein>
    <recommendedName>
        <fullName evidence="2">Metallo-beta-lactamase domain-containing protein</fullName>
    </recommendedName>
</protein>
<organism evidence="3 4">
    <name type="scientific">[Clostridium] citroniae WAL-19142</name>
    <dbReference type="NCBI Taxonomy" id="742734"/>
    <lineage>
        <taxon>Bacteria</taxon>
        <taxon>Bacillati</taxon>
        <taxon>Bacillota</taxon>
        <taxon>Clostridia</taxon>
        <taxon>Lachnospirales</taxon>
        <taxon>Lachnospiraceae</taxon>
        <taxon>Enterocloster</taxon>
    </lineage>
</organism>
<evidence type="ECO:0000313" key="4">
    <source>
        <dbReference type="Proteomes" id="UP000037392"/>
    </source>
</evidence>
<dbReference type="EMBL" id="ADLK01000044">
    <property type="protein sequence ID" value="KMW13517.1"/>
    <property type="molecule type" value="Genomic_DNA"/>
</dbReference>
<dbReference type="PATRIC" id="fig|742734.4.peg.5436"/>